<dbReference type="Proteomes" id="UP000594262">
    <property type="component" value="Unplaced"/>
</dbReference>
<evidence type="ECO:0000313" key="2">
    <source>
        <dbReference type="EnsemblMetazoa" id="CLYHEMP008748.1"/>
    </source>
</evidence>
<name>A0A7M5UBZ5_9CNID</name>
<feature type="region of interest" description="Disordered" evidence="1">
    <location>
        <begin position="24"/>
        <end position="143"/>
    </location>
</feature>
<feature type="compositionally biased region" description="Low complexity" evidence="1">
    <location>
        <begin position="121"/>
        <end position="131"/>
    </location>
</feature>
<dbReference type="EnsemblMetazoa" id="CLYHEMT008748.1">
    <property type="protein sequence ID" value="CLYHEMP008748.1"/>
    <property type="gene ID" value="CLYHEMG008748"/>
</dbReference>
<organism evidence="2 3">
    <name type="scientific">Clytia hemisphaerica</name>
    <dbReference type="NCBI Taxonomy" id="252671"/>
    <lineage>
        <taxon>Eukaryota</taxon>
        <taxon>Metazoa</taxon>
        <taxon>Cnidaria</taxon>
        <taxon>Hydrozoa</taxon>
        <taxon>Hydroidolina</taxon>
        <taxon>Leptothecata</taxon>
        <taxon>Obeliida</taxon>
        <taxon>Clytiidae</taxon>
        <taxon>Clytia</taxon>
    </lineage>
</organism>
<sequence>MLTATRSNLFFMSNDPLMTGAKDTIHHHSDSMRGHGEVLPPLKASTKGSMTRLNQDSIGHSLPHLGSVQVQQLYDEDGTANKGKSEKRPLPTVSNNINNNSGSVTNNNNNNTSNHRDTSSADRQSSMSNDSSRSKGQPLTPERAMQLYMQCFSLHKL</sequence>
<feature type="compositionally biased region" description="Low complexity" evidence="1">
    <location>
        <begin position="92"/>
        <end position="113"/>
    </location>
</feature>
<protein>
    <submittedName>
        <fullName evidence="2">Uncharacterized protein</fullName>
    </submittedName>
</protein>
<evidence type="ECO:0000256" key="1">
    <source>
        <dbReference type="SAM" id="MobiDB-lite"/>
    </source>
</evidence>
<reference evidence="2" key="1">
    <citation type="submission" date="2021-01" db="UniProtKB">
        <authorList>
            <consortium name="EnsemblMetazoa"/>
        </authorList>
    </citation>
    <scope>IDENTIFICATION</scope>
</reference>
<dbReference type="AlphaFoldDB" id="A0A7M5UBZ5"/>
<feature type="compositionally biased region" description="Polar residues" evidence="1">
    <location>
        <begin position="46"/>
        <end position="58"/>
    </location>
</feature>
<feature type="compositionally biased region" description="Basic and acidic residues" evidence="1">
    <location>
        <begin position="24"/>
        <end position="36"/>
    </location>
</feature>
<proteinExistence type="predicted"/>
<evidence type="ECO:0000313" key="3">
    <source>
        <dbReference type="Proteomes" id="UP000594262"/>
    </source>
</evidence>
<keyword evidence="3" id="KW-1185">Reference proteome</keyword>
<accession>A0A7M5UBZ5</accession>